<dbReference type="AlphaFoldDB" id="A0A4R1QU56"/>
<accession>A0A4R1QU56</accession>
<keyword evidence="2" id="KW-1185">Reference proteome</keyword>
<organism evidence="1 2">
    <name type="scientific">Kineothrix alysoides</name>
    <dbReference type="NCBI Taxonomy" id="1469948"/>
    <lineage>
        <taxon>Bacteria</taxon>
        <taxon>Bacillati</taxon>
        <taxon>Bacillota</taxon>
        <taxon>Clostridia</taxon>
        <taxon>Lachnospirales</taxon>
        <taxon>Lachnospiraceae</taxon>
        <taxon>Kineothrix</taxon>
    </lineage>
</organism>
<protein>
    <submittedName>
        <fullName evidence="1">Uncharacterized protein</fullName>
    </submittedName>
</protein>
<name>A0A4R1QU56_9FIRM</name>
<dbReference type="RefSeq" id="WP_031390376.1">
    <property type="nucleotide sequence ID" value="NZ_JPNB01000001.1"/>
</dbReference>
<gene>
    <name evidence="1" type="ORF">EDD76_111177</name>
</gene>
<evidence type="ECO:0000313" key="1">
    <source>
        <dbReference type="EMBL" id="TCL56683.1"/>
    </source>
</evidence>
<dbReference type="EMBL" id="SLUO01000011">
    <property type="protein sequence ID" value="TCL56683.1"/>
    <property type="molecule type" value="Genomic_DNA"/>
</dbReference>
<sequence length="95" mass="10919">MLTGSKIIGQYKYNIRRLSGDDDTDVQTLCERCSDFFELTEGRLPKKYAGNRVEGNHSGYKFWCEMGYAEVDRVKGIYGNKEHTVIVMNLLIKGF</sequence>
<proteinExistence type="predicted"/>
<comment type="caution">
    <text evidence="1">The sequence shown here is derived from an EMBL/GenBank/DDBJ whole genome shotgun (WGS) entry which is preliminary data.</text>
</comment>
<reference evidence="1 2" key="1">
    <citation type="submission" date="2019-03" db="EMBL/GenBank/DDBJ databases">
        <title>Genomic Encyclopedia of Type Strains, Phase IV (KMG-IV): sequencing the most valuable type-strain genomes for metagenomic binning, comparative biology and taxonomic classification.</title>
        <authorList>
            <person name="Goeker M."/>
        </authorList>
    </citation>
    <scope>NUCLEOTIDE SEQUENCE [LARGE SCALE GENOMIC DNA]</scope>
    <source>
        <strain evidence="1 2">DSM 100556</strain>
    </source>
</reference>
<dbReference type="Proteomes" id="UP000295718">
    <property type="component" value="Unassembled WGS sequence"/>
</dbReference>
<dbReference type="STRING" id="1469948.GCA_000732725_01665"/>
<evidence type="ECO:0000313" key="2">
    <source>
        <dbReference type="Proteomes" id="UP000295718"/>
    </source>
</evidence>
<dbReference type="OrthoDB" id="9800797at2"/>